<evidence type="ECO:0000256" key="7">
    <source>
        <dbReference type="ARBA" id="ARBA00023132"/>
    </source>
</evidence>
<feature type="compositionally biased region" description="Low complexity" evidence="9">
    <location>
        <begin position="258"/>
        <end position="268"/>
    </location>
</feature>
<feature type="domain" description="Nucleoporin NSP1-like C-terminal" evidence="10">
    <location>
        <begin position="354"/>
        <end position="460"/>
    </location>
</feature>
<keyword evidence="4" id="KW-0509">mRNA transport</keyword>
<keyword evidence="6" id="KW-0811">Translocation</keyword>
<dbReference type="Pfam" id="PF05064">
    <property type="entry name" value="Nsp1_C"/>
    <property type="match status" value="1"/>
</dbReference>
<evidence type="ECO:0000313" key="12">
    <source>
        <dbReference type="Proteomes" id="UP001516023"/>
    </source>
</evidence>
<comment type="subcellular location">
    <subcellularLocation>
        <location evidence="1">Nucleus</location>
        <location evidence="1">Nuclear pore complex</location>
    </subcellularLocation>
</comment>
<dbReference type="GO" id="GO:0015031">
    <property type="term" value="P:protein transport"/>
    <property type="evidence" value="ECO:0007669"/>
    <property type="project" value="UniProtKB-KW"/>
</dbReference>
<dbReference type="GO" id="GO:0051028">
    <property type="term" value="P:mRNA transport"/>
    <property type="evidence" value="ECO:0007669"/>
    <property type="project" value="UniProtKB-KW"/>
</dbReference>
<dbReference type="AlphaFoldDB" id="A0ABD3PUN2"/>
<keyword evidence="12" id="KW-1185">Reference proteome</keyword>
<proteinExistence type="inferred from homology"/>
<dbReference type="EMBL" id="JABMIG020000135">
    <property type="protein sequence ID" value="KAL3789915.1"/>
    <property type="molecule type" value="Genomic_DNA"/>
</dbReference>
<evidence type="ECO:0000259" key="10">
    <source>
        <dbReference type="Pfam" id="PF05064"/>
    </source>
</evidence>
<feature type="compositionally biased region" description="Polar residues" evidence="9">
    <location>
        <begin position="341"/>
        <end position="354"/>
    </location>
</feature>
<comment type="caution">
    <text evidence="11">The sequence shown here is derived from an EMBL/GenBank/DDBJ whole genome shotgun (WGS) entry which is preliminary data.</text>
</comment>
<evidence type="ECO:0000256" key="5">
    <source>
        <dbReference type="ARBA" id="ARBA00022927"/>
    </source>
</evidence>
<evidence type="ECO:0000313" key="11">
    <source>
        <dbReference type="EMBL" id="KAL3789915.1"/>
    </source>
</evidence>
<accession>A0ABD3PUN2</accession>
<dbReference type="PANTHER" id="PTHR12084">
    <property type="entry name" value="NUCLEAR PORE GLYCOPROTEIN P62-RELATED"/>
    <property type="match status" value="1"/>
</dbReference>
<evidence type="ECO:0000256" key="8">
    <source>
        <dbReference type="ARBA" id="ARBA00023242"/>
    </source>
</evidence>
<dbReference type="PANTHER" id="PTHR12084:SF0">
    <property type="entry name" value="NUCLEAR PORE GLYCOPROTEIN P62"/>
    <property type="match status" value="1"/>
</dbReference>
<name>A0ABD3PUN2_9STRA</name>
<dbReference type="InterPro" id="IPR007758">
    <property type="entry name" value="Nucleoporin_NSP1_C"/>
</dbReference>
<keyword evidence="5" id="KW-0653">Protein transport</keyword>
<keyword evidence="3" id="KW-0813">Transport</keyword>
<evidence type="ECO:0000256" key="1">
    <source>
        <dbReference type="ARBA" id="ARBA00004567"/>
    </source>
</evidence>
<evidence type="ECO:0000256" key="9">
    <source>
        <dbReference type="SAM" id="MobiDB-lite"/>
    </source>
</evidence>
<feature type="region of interest" description="Disordered" evidence="9">
    <location>
        <begin position="152"/>
        <end position="174"/>
    </location>
</feature>
<feature type="region of interest" description="Disordered" evidence="9">
    <location>
        <begin position="258"/>
        <end position="362"/>
    </location>
</feature>
<dbReference type="Proteomes" id="UP001516023">
    <property type="component" value="Unassembled WGS sequence"/>
</dbReference>
<keyword evidence="8" id="KW-0539">Nucleus</keyword>
<organism evidence="11 12">
    <name type="scientific">Cyclotella cryptica</name>
    <dbReference type="NCBI Taxonomy" id="29204"/>
    <lineage>
        <taxon>Eukaryota</taxon>
        <taxon>Sar</taxon>
        <taxon>Stramenopiles</taxon>
        <taxon>Ochrophyta</taxon>
        <taxon>Bacillariophyta</taxon>
        <taxon>Coscinodiscophyceae</taxon>
        <taxon>Thalassiosirophycidae</taxon>
        <taxon>Stephanodiscales</taxon>
        <taxon>Stephanodiscaceae</taxon>
        <taxon>Cyclotella</taxon>
    </lineage>
</organism>
<dbReference type="GO" id="GO:0005643">
    <property type="term" value="C:nuclear pore"/>
    <property type="evidence" value="ECO:0007669"/>
    <property type="project" value="UniProtKB-SubCell"/>
</dbReference>
<gene>
    <name evidence="11" type="ORF">HJC23_010600</name>
</gene>
<evidence type="ECO:0000256" key="3">
    <source>
        <dbReference type="ARBA" id="ARBA00022448"/>
    </source>
</evidence>
<reference evidence="11 12" key="1">
    <citation type="journal article" date="2020" name="G3 (Bethesda)">
        <title>Improved Reference Genome for Cyclotella cryptica CCMP332, a Model for Cell Wall Morphogenesis, Salinity Adaptation, and Lipid Production in Diatoms (Bacillariophyta).</title>
        <authorList>
            <person name="Roberts W.R."/>
            <person name="Downey K.M."/>
            <person name="Ruck E.C."/>
            <person name="Traller J.C."/>
            <person name="Alverson A.J."/>
        </authorList>
    </citation>
    <scope>NUCLEOTIDE SEQUENCE [LARGE SCALE GENOMIC DNA]</scope>
    <source>
        <strain evidence="11 12">CCMP332</strain>
    </source>
</reference>
<comment type="similarity">
    <text evidence="2">Belongs to the nucleoporin NSP1/NUP62 family.</text>
</comment>
<evidence type="ECO:0000256" key="2">
    <source>
        <dbReference type="ARBA" id="ARBA00005911"/>
    </source>
</evidence>
<sequence length="563" mass="56204">MAFNFGAPSTNNAPAAPATGFSFGSTSTAPTAAGGGFSFGASTPAPATGGLSFGAPAPAAPAPSAGASAGFSFGGGTGTATGATDSKPAAALGGFSFGAGTTTTATATTTDSSASKPAAAAAGFSFGAASTPAPAAGDTKASAAVGGFSFGGTPAPKPAEESKAPATTTANDSKPAAATAGFSFGASASKPAAAAGFSFGAASTPAPATGDAKAPAAGGESCFVYAESHFPFMLVPIHALEYATMMYVTGGFSFGGAAASKSSESTAAPPAPGGGFSFGGATAPKDASKDSASSSTPAPTTTTPAAKSGFSFGGVDTPAPKAPSPVKTPNDTAPTPGFASPSATTDKTSESTATKPEMIEPPPIEYQSLTVEQIINRFQSDLETDAIAFLQEAQRVAHYDATLRDTQHSLSELTNMVSRLMVHQSEVDTQLQGIGSYQRELATTLDQLEQNVDELFAAQSGISVQDADIERERAYERALEVDSKLGQMNNVLENVVNDLKAAQERVWSMSGRGQDGYGKDEEVGKIIGVFNSHNETLAQLDAKARALEADVTMVGQVLARTGH</sequence>
<dbReference type="InterPro" id="IPR026010">
    <property type="entry name" value="NSP1/NUP62"/>
</dbReference>
<keyword evidence="7" id="KW-0906">Nuclear pore complex</keyword>
<dbReference type="Gene3D" id="1.20.5.170">
    <property type="match status" value="1"/>
</dbReference>
<evidence type="ECO:0000256" key="4">
    <source>
        <dbReference type="ARBA" id="ARBA00022816"/>
    </source>
</evidence>
<evidence type="ECO:0000256" key="6">
    <source>
        <dbReference type="ARBA" id="ARBA00023010"/>
    </source>
</evidence>
<feature type="compositionally biased region" description="Low complexity" evidence="9">
    <location>
        <begin position="279"/>
        <end position="308"/>
    </location>
</feature>
<protein>
    <recommendedName>
        <fullName evidence="10">Nucleoporin NSP1-like C-terminal domain-containing protein</fullName>
    </recommendedName>
</protein>